<dbReference type="PROSITE" id="PS52016">
    <property type="entry name" value="TONB_DEPENDENT_REC_3"/>
    <property type="match status" value="1"/>
</dbReference>
<evidence type="ECO:0000256" key="3">
    <source>
        <dbReference type="ARBA" id="ARBA00022448"/>
    </source>
</evidence>
<dbReference type="GO" id="GO:0015344">
    <property type="term" value="F:siderophore uptake transmembrane transporter activity"/>
    <property type="evidence" value="ECO:0007669"/>
    <property type="project" value="TreeGrafter"/>
</dbReference>
<dbReference type="Pfam" id="PF00593">
    <property type="entry name" value="TonB_dep_Rec_b-barrel"/>
    <property type="match status" value="1"/>
</dbReference>
<dbReference type="Gene3D" id="2.40.170.20">
    <property type="entry name" value="TonB-dependent receptor, beta-barrel domain"/>
    <property type="match status" value="1"/>
</dbReference>
<comment type="subcellular location">
    <subcellularLocation>
        <location evidence="1 10">Cell outer membrane</location>
        <topology evidence="1 10">Multi-pass membrane protein</topology>
    </subcellularLocation>
</comment>
<dbReference type="PANTHER" id="PTHR30069">
    <property type="entry name" value="TONB-DEPENDENT OUTER MEMBRANE RECEPTOR"/>
    <property type="match status" value="1"/>
</dbReference>
<dbReference type="Proteomes" id="UP000236655">
    <property type="component" value="Chromosome"/>
</dbReference>
<keyword evidence="6 11" id="KW-0798">TonB box</keyword>
<dbReference type="OrthoDB" id="9760620at2"/>
<comment type="similarity">
    <text evidence="2 10 11">Belongs to the TonB-dependent receptor family.</text>
</comment>
<dbReference type="InterPro" id="IPR036942">
    <property type="entry name" value="Beta-barrel_TonB_sf"/>
</dbReference>
<gene>
    <name evidence="15" type="ORF">CUN60_06620</name>
</gene>
<evidence type="ECO:0000313" key="16">
    <source>
        <dbReference type="Proteomes" id="UP000236655"/>
    </source>
</evidence>
<evidence type="ECO:0000256" key="2">
    <source>
        <dbReference type="ARBA" id="ARBA00009810"/>
    </source>
</evidence>
<dbReference type="InterPro" id="IPR012910">
    <property type="entry name" value="Plug_dom"/>
</dbReference>
<reference evidence="16" key="1">
    <citation type="submission" date="2017-11" db="EMBL/GenBank/DDBJ databases">
        <authorList>
            <person name="Chan K.G."/>
            <person name="Lee L.S."/>
        </authorList>
    </citation>
    <scope>NUCLEOTIDE SEQUENCE [LARGE SCALE GENOMIC DNA]</scope>
    <source>
        <strain evidence="16">DSM 100970</strain>
    </source>
</reference>
<name>A0A2I7N692_9NEIS</name>
<keyword evidence="7 10" id="KW-0472">Membrane</keyword>
<organism evidence="15 16">
    <name type="scientific">Aquella oligotrophica</name>
    <dbReference type="NCBI Taxonomy" id="2067065"/>
    <lineage>
        <taxon>Bacteria</taxon>
        <taxon>Pseudomonadati</taxon>
        <taxon>Pseudomonadota</taxon>
        <taxon>Betaproteobacteria</taxon>
        <taxon>Neisseriales</taxon>
        <taxon>Neisseriaceae</taxon>
        <taxon>Aquella</taxon>
    </lineage>
</organism>
<evidence type="ECO:0000256" key="4">
    <source>
        <dbReference type="ARBA" id="ARBA00022452"/>
    </source>
</evidence>
<evidence type="ECO:0008006" key="17">
    <source>
        <dbReference type="Google" id="ProtNLM"/>
    </source>
</evidence>
<feature type="domain" description="TonB-dependent receptor-like beta-barrel" evidence="13">
    <location>
        <begin position="272"/>
        <end position="658"/>
    </location>
</feature>
<feature type="chain" id="PRO_5014319023" description="TonB-dependent receptor" evidence="12">
    <location>
        <begin position="22"/>
        <end position="687"/>
    </location>
</feature>
<evidence type="ECO:0000313" key="15">
    <source>
        <dbReference type="EMBL" id="AUR51984.1"/>
    </source>
</evidence>
<evidence type="ECO:0000256" key="5">
    <source>
        <dbReference type="ARBA" id="ARBA00022692"/>
    </source>
</evidence>
<evidence type="ECO:0000256" key="9">
    <source>
        <dbReference type="ARBA" id="ARBA00023237"/>
    </source>
</evidence>
<feature type="signal peptide" evidence="12">
    <location>
        <begin position="1"/>
        <end position="21"/>
    </location>
</feature>
<dbReference type="InterPro" id="IPR000531">
    <property type="entry name" value="Beta-barrel_TonB"/>
</dbReference>
<evidence type="ECO:0000256" key="1">
    <source>
        <dbReference type="ARBA" id="ARBA00004571"/>
    </source>
</evidence>
<keyword evidence="3 10" id="KW-0813">Transport</keyword>
<dbReference type="Pfam" id="PF07715">
    <property type="entry name" value="Plug"/>
    <property type="match status" value="1"/>
</dbReference>
<proteinExistence type="inferred from homology"/>
<keyword evidence="12" id="KW-0732">Signal</keyword>
<evidence type="ECO:0000256" key="8">
    <source>
        <dbReference type="ARBA" id="ARBA00023170"/>
    </source>
</evidence>
<evidence type="ECO:0000256" key="11">
    <source>
        <dbReference type="RuleBase" id="RU003357"/>
    </source>
</evidence>
<evidence type="ECO:0000259" key="13">
    <source>
        <dbReference type="Pfam" id="PF00593"/>
    </source>
</evidence>
<feature type="domain" description="TonB-dependent receptor plug" evidence="14">
    <location>
        <begin position="80"/>
        <end position="159"/>
    </location>
</feature>
<dbReference type="SUPFAM" id="SSF56935">
    <property type="entry name" value="Porins"/>
    <property type="match status" value="1"/>
</dbReference>
<keyword evidence="4 10" id="KW-1134">Transmembrane beta strand</keyword>
<evidence type="ECO:0000256" key="10">
    <source>
        <dbReference type="PROSITE-ProRule" id="PRU01360"/>
    </source>
</evidence>
<dbReference type="AlphaFoldDB" id="A0A2I7N692"/>
<evidence type="ECO:0000256" key="7">
    <source>
        <dbReference type="ARBA" id="ARBA00023136"/>
    </source>
</evidence>
<evidence type="ECO:0000256" key="6">
    <source>
        <dbReference type="ARBA" id="ARBA00023077"/>
    </source>
</evidence>
<keyword evidence="5 10" id="KW-0812">Transmembrane</keyword>
<dbReference type="RefSeq" id="WP_102951280.1">
    <property type="nucleotide sequence ID" value="NZ_CP024847.1"/>
</dbReference>
<dbReference type="InterPro" id="IPR037066">
    <property type="entry name" value="Plug_dom_sf"/>
</dbReference>
<dbReference type="KEGG" id="nba:CUN60_06620"/>
<sequence>MKRNRKILPTILISLTSAVFADDVASQNNNLELDDIQVVATRKLSTSDTELNNAIESGEVIPAISKSKPIDTVHGTTYELNDMAGISIVGGGQTVSQSISIGGLDRDNVIVGIDGVNNYFSNFGGNNTRLLPSPYLFKSVTASQSGNDITYGSGYIGGAVDFTTIDPEDILHGDKLSTFATVGGNSATTGANLNTGIAAKTGQVSYLLDIVGSNDNDMTTANGSTLPYSANQNFQGLAKIAIDISKSQSLKLSFLNMQNVGQYPMAIVNNAGATNPPANFNYNQTQTTLDYRYNPDNPYFDVAVKASYQTSNYAVNPIDTPDSWQTPQNIQYNTGSIKAQNTTKVAWQKLLYGIEATNITASDAYNGTTVLNFPNSNQQLYGAFLQDSWDITKQINITAGTRYNAYTSTNGTLNNSGSLFTNQIGINYHFLPDWLAYAAYSEGFQAPTLSNLYLDGYHQYSNGNGYIYQPNPNLQPEVAHNKSIGIKYDSWFTPEQHMTIDVNGFLNDVSNYVLWTYAGQSGSTSVTQMSNIGSAQLYGYSVALQYTSPWVLLNTNFTSTYGATQDAYITGSNYIVPAGAPLPIPQAKGYLGLGFPIEPVDSTIKTYLNYALTQTRTPVSVYGNLPEAQGYAILGLAYDWKPKGKLKGMSALIGVDNLLDSYYQNYNGYNMYPAMGRNIYAQIGYKY</sequence>
<dbReference type="InterPro" id="IPR039426">
    <property type="entry name" value="TonB-dep_rcpt-like"/>
</dbReference>
<dbReference type="Gene3D" id="2.170.130.10">
    <property type="entry name" value="TonB-dependent receptor, plug domain"/>
    <property type="match status" value="1"/>
</dbReference>
<dbReference type="PANTHER" id="PTHR30069:SF41">
    <property type="entry name" value="HEME_HEMOPEXIN UTILIZATION PROTEIN C"/>
    <property type="match status" value="1"/>
</dbReference>
<accession>A0A2I7N692</accession>
<evidence type="ECO:0000259" key="14">
    <source>
        <dbReference type="Pfam" id="PF07715"/>
    </source>
</evidence>
<keyword evidence="8" id="KW-0675">Receptor</keyword>
<keyword evidence="9 10" id="KW-0998">Cell outer membrane</keyword>
<evidence type="ECO:0000256" key="12">
    <source>
        <dbReference type="SAM" id="SignalP"/>
    </source>
</evidence>
<protein>
    <recommendedName>
        <fullName evidence="17">TonB-dependent receptor</fullName>
    </recommendedName>
</protein>
<dbReference type="GO" id="GO:0009279">
    <property type="term" value="C:cell outer membrane"/>
    <property type="evidence" value="ECO:0007669"/>
    <property type="project" value="UniProtKB-SubCell"/>
</dbReference>
<keyword evidence="16" id="KW-1185">Reference proteome</keyword>
<dbReference type="EMBL" id="CP024847">
    <property type="protein sequence ID" value="AUR51984.1"/>
    <property type="molecule type" value="Genomic_DNA"/>
</dbReference>
<dbReference type="GO" id="GO:0044718">
    <property type="term" value="P:siderophore transmembrane transport"/>
    <property type="evidence" value="ECO:0007669"/>
    <property type="project" value="TreeGrafter"/>
</dbReference>